<evidence type="ECO:0000259" key="3">
    <source>
        <dbReference type="Pfam" id="PF19051"/>
    </source>
</evidence>
<feature type="domain" description="Gfo/Idh/MocA-like oxidoreductase N-terminal" evidence="2">
    <location>
        <begin position="39"/>
        <end position="157"/>
    </location>
</feature>
<dbReference type="PANTHER" id="PTHR43818:SF10">
    <property type="entry name" value="NADH-DEPENDENT DEHYDROGENASE-RELATED"/>
    <property type="match status" value="1"/>
</dbReference>
<dbReference type="InterPro" id="IPR050463">
    <property type="entry name" value="Gfo/Idh/MocA_oxidrdct_glycsds"/>
</dbReference>
<dbReference type="InterPro" id="IPR000683">
    <property type="entry name" value="Gfo/Idh/MocA-like_OxRdtase_N"/>
</dbReference>
<comment type="caution">
    <text evidence="4">The sequence shown here is derived from an EMBL/GenBank/DDBJ whole genome shotgun (WGS) entry which is preliminary data.</text>
</comment>
<dbReference type="Gene3D" id="3.40.50.720">
    <property type="entry name" value="NAD(P)-binding Rossmann-like Domain"/>
    <property type="match status" value="1"/>
</dbReference>
<dbReference type="PANTHER" id="PTHR43818">
    <property type="entry name" value="BCDNA.GH03377"/>
    <property type="match status" value="1"/>
</dbReference>
<keyword evidence="1" id="KW-0732">Signal</keyword>
<evidence type="ECO:0000256" key="1">
    <source>
        <dbReference type="SAM" id="SignalP"/>
    </source>
</evidence>
<dbReference type="Pfam" id="PF01408">
    <property type="entry name" value="GFO_IDH_MocA"/>
    <property type="match status" value="1"/>
</dbReference>
<dbReference type="Pfam" id="PF19051">
    <property type="entry name" value="GFO_IDH_MocA_C2"/>
    <property type="match status" value="1"/>
</dbReference>
<feature type="chain" id="PRO_5015733626" evidence="1">
    <location>
        <begin position="30"/>
        <end position="451"/>
    </location>
</feature>
<organism evidence="4 5">
    <name type="scientific">Blastopirellula marina</name>
    <dbReference type="NCBI Taxonomy" id="124"/>
    <lineage>
        <taxon>Bacteria</taxon>
        <taxon>Pseudomonadati</taxon>
        <taxon>Planctomycetota</taxon>
        <taxon>Planctomycetia</taxon>
        <taxon>Pirellulales</taxon>
        <taxon>Pirellulaceae</taxon>
        <taxon>Blastopirellula</taxon>
    </lineage>
</organism>
<dbReference type="SUPFAM" id="SSF51735">
    <property type="entry name" value="NAD(P)-binding Rossmann-fold domains"/>
    <property type="match status" value="1"/>
</dbReference>
<evidence type="ECO:0000313" key="5">
    <source>
        <dbReference type="Proteomes" id="UP000238322"/>
    </source>
</evidence>
<gene>
    <name evidence="4" type="ORF">C5Y83_24430</name>
</gene>
<dbReference type="AlphaFoldDB" id="A0A2S8FEB6"/>
<dbReference type="Gene3D" id="3.30.360.10">
    <property type="entry name" value="Dihydrodipicolinate Reductase, domain 2"/>
    <property type="match status" value="1"/>
</dbReference>
<feature type="domain" description="Gfo/Idh/MocA-like oxidoreductase bacterial type C-terminal" evidence="3">
    <location>
        <begin position="181"/>
        <end position="288"/>
    </location>
</feature>
<sequence length="451" mass="49274">MSSRQNRRNFMKLTAAAGAGFWAAAGVQAQESNSPNEKINFASIGVGGKGSSDSADAGRSGNMVAICDIDKERLEKAGNFYPDAKQYSDYREMLTEMGDKIDAVTVSTPDHSHAPASAMAMKMGKHCFTQKPLTHSIWEARRLGEIAKENKVVTQMGNQGTAERGVRRAAEIIQAGAIGTVNEVHVWTNRPIWPQGVAKPEPQPVPENVDWEMFIGPAPYREYADAYHPFKWRGWWDFGTGALGDMACHTFNMAFMALNLRDPNKVAAESSGHNGQTYPKWSVIEFDFPELDGRAPCKVFWYDGGKLPPPELTKDLPLGDSGKLSTSGSLLIGDAGKIYSPNDYGARFDLLPESKFAGYEGPPETIPRSPGHFKEWVDGIKGGPEPMSNFANYAGPLSETILLGNLSVWTTGESGKGKAIEWDAKNLVAKNAPEVADIIKPKYREGWADLI</sequence>
<dbReference type="PROSITE" id="PS51318">
    <property type="entry name" value="TAT"/>
    <property type="match status" value="1"/>
</dbReference>
<dbReference type="InterPro" id="IPR043906">
    <property type="entry name" value="Gfo/Idh/MocA_OxRdtase_bact_C"/>
</dbReference>
<dbReference type="SUPFAM" id="SSF55347">
    <property type="entry name" value="Glyceraldehyde-3-phosphate dehydrogenase-like, C-terminal domain"/>
    <property type="match status" value="1"/>
</dbReference>
<dbReference type="Proteomes" id="UP000238322">
    <property type="component" value="Unassembled WGS sequence"/>
</dbReference>
<dbReference type="GO" id="GO:0000166">
    <property type="term" value="F:nucleotide binding"/>
    <property type="evidence" value="ECO:0007669"/>
    <property type="project" value="InterPro"/>
</dbReference>
<dbReference type="InterPro" id="IPR006311">
    <property type="entry name" value="TAT_signal"/>
</dbReference>
<name>A0A2S8FEB6_9BACT</name>
<proteinExistence type="predicted"/>
<dbReference type="InterPro" id="IPR019546">
    <property type="entry name" value="TAT_signal_bac_arc"/>
</dbReference>
<dbReference type="RefSeq" id="WP_105332414.1">
    <property type="nucleotide sequence ID" value="NZ_PUHY01000014.1"/>
</dbReference>
<accession>A0A2S8FEB6</accession>
<reference evidence="4 5" key="1">
    <citation type="submission" date="2018-02" db="EMBL/GenBank/DDBJ databases">
        <title>Comparative genomes isolates from brazilian mangrove.</title>
        <authorList>
            <person name="Araujo J.E."/>
            <person name="Taketani R.G."/>
            <person name="Silva M.C.P."/>
            <person name="Loureco M.V."/>
            <person name="Andreote F.D."/>
        </authorList>
    </citation>
    <scope>NUCLEOTIDE SEQUENCE [LARGE SCALE GENOMIC DNA]</scope>
    <source>
        <strain evidence="4 5">Hex-1 MGV</strain>
    </source>
</reference>
<dbReference type="EMBL" id="PUHY01000014">
    <property type="protein sequence ID" value="PQO30509.1"/>
    <property type="molecule type" value="Genomic_DNA"/>
</dbReference>
<evidence type="ECO:0000313" key="4">
    <source>
        <dbReference type="EMBL" id="PQO30509.1"/>
    </source>
</evidence>
<evidence type="ECO:0000259" key="2">
    <source>
        <dbReference type="Pfam" id="PF01408"/>
    </source>
</evidence>
<dbReference type="OrthoDB" id="255433at2"/>
<dbReference type="InterPro" id="IPR036291">
    <property type="entry name" value="NAD(P)-bd_dom_sf"/>
</dbReference>
<feature type="signal peptide" evidence="1">
    <location>
        <begin position="1"/>
        <end position="29"/>
    </location>
</feature>
<dbReference type="NCBIfam" id="TIGR01409">
    <property type="entry name" value="TAT_signal_seq"/>
    <property type="match status" value="1"/>
</dbReference>
<protein>
    <submittedName>
        <fullName evidence="4">Dehydrogenase</fullName>
    </submittedName>
</protein>